<comment type="caution">
    <text evidence="3">The sequence shown here is derived from an EMBL/GenBank/DDBJ whole genome shotgun (WGS) entry which is preliminary data.</text>
</comment>
<proteinExistence type="predicted"/>
<dbReference type="EMBL" id="JAOPKB010000013">
    <property type="protein sequence ID" value="MCU4974720.1"/>
    <property type="molecule type" value="Genomic_DNA"/>
</dbReference>
<feature type="region of interest" description="Disordered" evidence="1">
    <location>
        <begin position="95"/>
        <end position="121"/>
    </location>
</feature>
<protein>
    <submittedName>
        <fullName evidence="3">DUF3311 domain-containing protein</fullName>
    </submittedName>
</protein>
<gene>
    <name evidence="3" type="ORF">OB955_18535</name>
</gene>
<evidence type="ECO:0000313" key="4">
    <source>
        <dbReference type="Proteomes" id="UP001320972"/>
    </source>
</evidence>
<keyword evidence="4" id="KW-1185">Reference proteome</keyword>
<feature type="compositionally biased region" description="Basic and acidic residues" evidence="1">
    <location>
        <begin position="1"/>
        <end position="25"/>
    </location>
</feature>
<keyword evidence="2" id="KW-0472">Membrane</keyword>
<sequence>MDQGHDEGQDRNRDRGERPGADRGRNRNWSRTDVLRWTVAAVVLVVLAIPWFLWGNDTVVAGLPIWLWWHIGWMGLAAIGFWVFATRAWGVGIETSGTPAGTGESATNPGEPAADTDGDRR</sequence>
<keyword evidence="2" id="KW-0812">Transmembrane</keyword>
<keyword evidence="2" id="KW-1133">Transmembrane helix</keyword>
<feature type="transmembrane region" description="Helical" evidence="2">
    <location>
        <begin position="66"/>
        <end position="85"/>
    </location>
</feature>
<dbReference type="Proteomes" id="UP001320972">
    <property type="component" value="Unassembled WGS sequence"/>
</dbReference>
<name>A0ABT2QIF5_9EURY</name>
<evidence type="ECO:0000256" key="1">
    <source>
        <dbReference type="SAM" id="MobiDB-lite"/>
    </source>
</evidence>
<organism evidence="3 4">
    <name type="scientific">Natronoglomus mannanivorans</name>
    <dbReference type="NCBI Taxonomy" id="2979990"/>
    <lineage>
        <taxon>Archaea</taxon>
        <taxon>Methanobacteriati</taxon>
        <taxon>Methanobacteriota</taxon>
        <taxon>Stenosarchaea group</taxon>
        <taxon>Halobacteria</taxon>
        <taxon>Halobacteriales</taxon>
        <taxon>Natrialbaceae</taxon>
        <taxon>Natronoglomus</taxon>
    </lineage>
</organism>
<feature type="compositionally biased region" description="Polar residues" evidence="1">
    <location>
        <begin position="95"/>
        <end position="108"/>
    </location>
</feature>
<evidence type="ECO:0000313" key="3">
    <source>
        <dbReference type="EMBL" id="MCU4974720.1"/>
    </source>
</evidence>
<dbReference type="InterPro" id="IPR021741">
    <property type="entry name" value="DUF3311"/>
</dbReference>
<feature type="transmembrane region" description="Helical" evidence="2">
    <location>
        <begin position="34"/>
        <end position="54"/>
    </location>
</feature>
<evidence type="ECO:0000256" key="2">
    <source>
        <dbReference type="SAM" id="Phobius"/>
    </source>
</evidence>
<accession>A0ABT2QIF5</accession>
<reference evidence="3 4" key="1">
    <citation type="submission" date="2022-09" db="EMBL/GenBank/DDBJ databases">
        <title>Enrichment on poylsaccharides allowed isolation of novel metabolic and taxonomic groups of Haloarchaea.</title>
        <authorList>
            <person name="Sorokin D.Y."/>
            <person name="Elcheninov A.G."/>
            <person name="Khizhniak T.V."/>
            <person name="Kolganova T.V."/>
            <person name="Kublanov I.V."/>
        </authorList>
    </citation>
    <scope>NUCLEOTIDE SEQUENCE [LARGE SCALE GENOMIC DNA]</scope>
    <source>
        <strain evidence="3 4">AArc-m2/3/4</strain>
    </source>
</reference>
<feature type="region of interest" description="Disordered" evidence="1">
    <location>
        <begin position="1"/>
        <end position="27"/>
    </location>
</feature>
<dbReference type="Pfam" id="PF11755">
    <property type="entry name" value="DUF3311"/>
    <property type="match status" value="1"/>
</dbReference>